<keyword evidence="3" id="KW-1003">Cell membrane</keyword>
<feature type="transmembrane region" description="Helical" evidence="9">
    <location>
        <begin position="60"/>
        <end position="82"/>
    </location>
</feature>
<dbReference type="RefSeq" id="WP_003815013.1">
    <property type="nucleotide sequence ID" value="NC_019382.1"/>
</dbReference>
<dbReference type="Pfam" id="PF02653">
    <property type="entry name" value="BPD_transp_2"/>
    <property type="match status" value="1"/>
</dbReference>
<evidence type="ECO:0000256" key="6">
    <source>
        <dbReference type="ARBA" id="ARBA00022989"/>
    </source>
</evidence>
<dbReference type="GO" id="GO:0006865">
    <property type="term" value="P:amino acid transport"/>
    <property type="evidence" value="ECO:0007669"/>
    <property type="project" value="UniProtKB-KW"/>
</dbReference>
<feature type="transmembrane region" description="Helical" evidence="9">
    <location>
        <begin position="94"/>
        <end position="115"/>
    </location>
</feature>
<dbReference type="PANTHER" id="PTHR11795">
    <property type="entry name" value="BRANCHED-CHAIN AMINO ACID TRANSPORT SYSTEM PERMEASE PROTEIN LIVH"/>
    <property type="match status" value="1"/>
</dbReference>
<feature type="transmembrane region" description="Helical" evidence="9">
    <location>
        <begin position="216"/>
        <end position="237"/>
    </location>
</feature>
<evidence type="ECO:0000256" key="9">
    <source>
        <dbReference type="SAM" id="Phobius"/>
    </source>
</evidence>
<dbReference type="CDD" id="cd06582">
    <property type="entry name" value="TM_PBP1_LivH_like"/>
    <property type="match status" value="1"/>
</dbReference>
<sequence length="306" mass="31786">MTFTLIVEQLLNGLQFGLMLFLIAAGLTLVFGIMDIMNLAHGSLYMAGAYVAAETMQRTGSFTAAVLVAALATGLVGAVLELTLIRKLAVRDHLAQVLGTYAVILIANDLVKMIWGPAPVMLNMPAALSGPVRLLPDLLYPAYRLMIIVFGLAAAAGLYWFVTRTRAGVLVRAGASNRQMATLMGVRVPLLFLGVFVLGAMLAAVAGALLGPVTAVQIGMGEGILILVLVCIVIGGIGSIRGAFVGALLVGMVDTAGRAFLPMLLRQVFPPAVASSVGPTLAAIAIYVLMAGVLVFRPAGLFPARG</sequence>
<dbReference type="EMBL" id="HE965806">
    <property type="protein sequence ID" value="CCJ55915.1"/>
    <property type="molecule type" value="Genomic_DNA"/>
</dbReference>
<comment type="subcellular location">
    <subcellularLocation>
        <location evidence="1">Cell membrane</location>
        <topology evidence="1">Multi-pass membrane protein</topology>
    </subcellularLocation>
</comment>
<protein>
    <submittedName>
        <fullName evidence="10">Probable branched-chain amino acid transport system, permease component</fullName>
    </submittedName>
</protein>
<dbReference type="GO" id="GO:0005886">
    <property type="term" value="C:plasma membrane"/>
    <property type="evidence" value="ECO:0007669"/>
    <property type="project" value="UniProtKB-SubCell"/>
</dbReference>
<dbReference type="AlphaFoldDB" id="A0A0C6PCN4"/>
<dbReference type="InterPro" id="IPR001851">
    <property type="entry name" value="ABC_transp_permease"/>
</dbReference>
<feature type="transmembrane region" description="Helical" evidence="9">
    <location>
        <begin position="277"/>
        <end position="296"/>
    </location>
</feature>
<organism evidence="10 11">
    <name type="scientific">Bordetella bronchiseptica 253</name>
    <dbReference type="NCBI Taxonomy" id="568707"/>
    <lineage>
        <taxon>Bacteria</taxon>
        <taxon>Pseudomonadati</taxon>
        <taxon>Pseudomonadota</taxon>
        <taxon>Betaproteobacteria</taxon>
        <taxon>Burkholderiales</taxon>
        <taxon>Alcaligenaceae</taxon>
        <taxon>Bordetella</taxon>
    </lineage>
</organism>
<dbReference type="GO" id="GO:0022857">
    <property type="term" value="F:transmembrane transporter activity"/>
    <property type="evidence" value="ECO:0007669"/>
    <property type="project" value="InterPro"/>
</dbReference>
<keyword evidence="5" id="KW-0029">Amino-acid transport</keyword>
<feature type="transmembrane region" description="Helical" evidence="9">
    <location>
        <begin position="244"/>
        <end position="265"/>
    </location>
</feature>
<evidence type="ECO:0000256" key="7">
    <source>
        <dbReference type="ARBA" id="ARBA00023136"/>
    </source>
</evidence>
<proteinExistence type="inferred from homology"/>
<dbReference type="HOGENOM" id="CLU_039929_2_1_4"/>
<dbReference type="InterPro" id="IPR052157">
    <property type="entry name" value="BCAA_transport_permease"/>
</dbReference>
<keyword evidence="7 9" id="KW-0472">Membrane</keyword>
<comment type="similarity">
    <text evidence="8">Belongs to the binding-protein-dependent transport system permease family. LivHM subfamily.</text>
</comment>
<evidence type="ECO:0000256" key="4">
    <source>
        <dbReference type="ARBA" id="ARBA00022692"/>
    </source>
</evidence>
<keyword evidence="6 9" id="KW-1133">Transmembrane helix</keyword>
<name>A0A0C6PCN4_BORBO</name>
<dbReference type="OrthoDB" id="9807115at2"/>
<evidence type="ECO:0000256" key="2">
    <source>
        <dbReference type="ARBA" id="ARBA00022448"/>
    </source>
</evidence>
<evidence type="ECO:0000256" key="8">
    <source>
        <dbReference type="ARBA" id="ARBA00037998"/>
    </source>
</evidence>
<gene>
    <name evidence="10" type="ORF">BN112_4001</name>
</gene>
<dbReference type="PANTHER" id="PTHR11795:SF442">
    <property type="entry name" value="ABC TRANSPORTER ATP-BINDING PROTEIN"/>
    <property type="match status" value="1"/>
</dbReference>
<feature type="transmembrane region" description="Helical" evidence="9">
    <location>
        <begin position="16"/>
        <end position="40"/>
    </location>
</feature>
<keyword evidence="2" id="KW-0813">Transport</keyword>
<evidence type="ECO:0000256" key="3">
    <source>
        <dbReference type="ARBA" id="ARBA00022475"/>
    </source>
</evidence>
<evidence type="ECO:0000256" key="5">
    <source>
        <dbReference type="ARBA" id="ARBA00022970"/>
    </source>
</evidence>
<dbReference type="Proteomes" id="UP000007564">
    <property type="component" value="Chromosome"/>
</dbReference>
<dbReference type="GeneID" id="69603445"/>
<keyword evidence="4 9" id="KW-0812">Transmembrane</keyword>
<feature type="transmembrane region" description="Helical" evidence="9">
    <location>
        <begin position="188"/>
        <end position="210"/>
    </location>
</feature>
<evidence type="ECO:0000256" key="1">
    <source>
        <dbReference type="ARBA" id="ARBA00004651"/>
    </source>
</evidence>
<feature type="transmembrane region" description="Helical" evidence="9">
    <location>
        <begin position="142"/>
        <end position="162"/>
    </location>
</feature>
<reference evidence="10 11" key="1">
    <citation type="journal article" date="2012" name="BMC Genomics">
        <title>Comparative genomics of the classical Bordetella subspecies: the evolution and exchange of virulence-associated diversity amongst closely related pathogens.</title>
        <authorList>
            <person name="Park J."/>
            <person name="Zhang Y."/>
            <person name="Buboltz A.M."/>
            <person name="Zhang X."/>
            <person name="Schuster S.C."/>
            <person name="Ahuja U."/>
            <person name="Liu M."/>
            <person name="Miller J.F."/>
            <person name="Sebaihia M."/>
            <person name="Bentley S.D."/>
            <person name="Parkhill J."/>
            <person name="Harvill E.T."/>
        </authorList>
    </citation>
    <scope>NUCLEOTIDE SEQUENCE [LARGE SCALE GENOMIC DNA]</scope>
    <source>
        <strain evidence="10 11">253</strain>
    </source>
</reference>
<accession>A0A0C6PCN4</accession>
<dbReference type="KEGG" id="bbh:BN112_4001"/>
<evidence type="ECO:0000313" key="11">
    <source>
        <dbReference type="Proteomes" id="UP000007564"/>
    </source>
</evidence>
<evidence type="ECO:0000313" key="10">
    <source>
        <dbReference type="EMBL" id="CCJ55915.1"/>
    </source>
</evidence>